<dbReference type="EMBL" id="FZQP02000282">
    <property type="protein sequence ID" value="VVC88290.1"/>
    <property type="molecule type" value="Genomic_DNA"/>
</dbReference>
<evidence type="ECO:0000313" key="1">
    <source>
        <dbReference type="EMBL" id="VVC88290.1"/>
    </source>
</evidence>
<proteinExistence type="predicted"/>
<protein>
    <recommendedName>
        <fullName evidence="3">TLDc domain-containing protein</fullName>
    </recommendedName>
</protein>
<sequence length="210" mass="22711">MEVEGAGSGTGIELSTPVLERGGPVHTLLPVSCAWLVAATLSHTYTRPLMPPKASSGGAGGTSASAAWMSRLVCALPSHWVPLYSSDEHGLGANRSGARPTSTGARRTARCCNCSPRLRAGSDPRKPTLAVEEDFDRFHYQGAPYVLNAIEVWGCGEQAAREAQLDVKKWQVREAERQRQVKISAADWIEHPDRYLLELAGRPQYNNSAS</sequence>
<organism evidence="1 2">
    <name type="scientific">Leptidea sinapis</name>
    <dbReference type="NCBI Taxonomy" id="189913"/>
    <lineage>
        <taxon>Eukaryota</taxon>
        <taxon>Metazoa</taxon>
        <taxon>Ecdysozoa</taxon>
        <taxon>Arthropoda</taxon>
        <taxon>Hexapoda</taxon>
        <taxon>Insecta</taxon>
        <taxon>Pterygota</taxon>
        <taxon>Neoptera</taxon>
        <taxon>Endopterygota</taxon>
        <taxon>Lepidoptera</taxon>
        <taxon>Glossata</taxon>
        <taxon>Ditrysia</taxon>
        <taxon>Papilionoidea</taxon>
        <taxon>Pieridae</taxon>
        <taxon>Dismorphiinae</taxon>
        <taxon>Leptidea</taxon>
    </lineage>
</organism>
<keyword evidence="2" id="KW-1185">Reference proteome</keyword>
<reference evidence="1 2" key="1">
    <citation type="submission" date="2017-07" db="EMBL/GenBank/DDBJ databases">
        <authorList>
            <person name="Talla V."/>
            <person name="Backstrom N."/>
        </authorList>
    </citation>
    <scope>NUCLEOTIDE SEQUENCE [LARGE SCALE GENOMIC DNA]</scope>
</reference>
<evidence type="ECO:0000313" key="2">
    <source>
        <dbReference type="Proteomes" id="UP000324832"/>
    </source>
</evidence>
<dbReference type="AlphaFoldDB" id="A0A5E4PTR9"/>
<name>A0A5E4PTR9_9NEOP</name>
<evidence type="ECO:0008006" key="3">
    <source>
        <dbReference type="Google" id="ProtNLM"/>
    </source>
</evidence>
<dbReference type="Proteomes" id="UP000324832">
    <property type="component" value="Unassembled WGS sequence"/>
</dbReference>
<accession>A0A5E4PTR9</accession>
<gene>
    <name evidence="1" type="ORF">LSINAPIS_LOCUS1705</name>
</gene>